<protein>
    <submittedName>
        <fullName evidence="1">Uncharacterized protein</fullName>
    </submittedName>
</protein>
<evidence type="ECO:0000313" key="2">
    <source>
        <dbReference type="Proteomes" id="UP000566819"/>
    </source>
</evidence>
<dbReference type="AlphaFoldDB" id="A0A8H4R9V6"/>
<dbReference type="OrthoDB" id="9991317at2759"/>
<dbReference type="Proteomes" id="UP000566819">
    <property type="component" value="Unassembled WGS sequence"/>
</dbReference>
<accession>A0A8H4R9V6</accession>
<dbReference type="EMBL" id="JAAMPI010001218">
    <property type="protein sequence ID" value="KAF4626132.1"/>
    <property type="molecule type" value="Genomic_DNA"/>
</dbReference>
<evidence type="ECO:0000313" key="1">
    <source>
        <dbReference type="EMBL" id="KAF4626132.1"/>
    </source>
</evidence>
<proteinExistence type="predicted"/>
<gene>
    <name evidence="1" type="ORF">G7Y89_g12027</name>
</gene>
<name>A0A8H4R9V6_9HELO</name>
<organism evidence="1 2">
    <name type="scientific">Cudoniella acicularis</name>
    <dbReference type="NCBI Taxonomy" id="354080"/>
    <lineage>
        <taxon>Eukaryota</taxon>
        <taxon>Fungi</taxon>
        <taxon>Dikarya</taxon>
        <taxon>Ascomycota</taxon>
        <taxon>Pezizomycotina</taxon>
        <taxon>Leotiomycetes</taxon>
        <taxon>Helotiales</taxon>
        <taxon>Tricladiaceae</taxon>
        <taxon>Cudoniella</taxon>
    </lineage>
</organism>
<comment type="caution">
    <text evidence="1">The sequence shown here is derived from an EMBL/GenBank/DDBJ whole genome shotgun (WGS) entry which is preliminary data.</text>
</comment>
<sequence length="182" mass="19929">MVGLIISNSNSNLNRALTLDLLSGLWGYKFEKARVPGDIEKAISVGRQALLTVPAGNEQDAGVFASHLNAWLVTKFDATSDTQDPDEVIEVGNTALGSFPLYSQDWWSTRYNLDSLLFSRHKILGEVADLETAIRFERMATSTQVRKHPRTASMFSLLGTLLAARFLLTGAVSDIEEAVQVG</sequence>
<keyword evidence="2" id="KW-1185">Reference proteome</keyword>
<reference evidence="1 2" key="1">
    <citation type="submission" date="2020-03" db="EMBL/GenBank/DDBJ databases">
        <title>Draft Genome Sequence of Cudoniella acicularis.</title>
        <authorList>
            <person name="Buettner E."/>
            <person name="Kellner H."/>
        </authorList>
    </citation>
    <scope>NUCLEOTIDE SEQUENCE [LARGE SCALE GENOMIC DNA]</scope>
    <source>
        <strain evidence="1 2">DSM 108380</strain>
    </source>
</reference>